<reference evidence="2" key="1">
    <citation type="submission" date="2016-10" db="EMBL/GenBank/DDBJ databases">
        <title>Sequence of Gallionella enrichment culture.</title>
        <authorList>
            <person name="Poehlein A."/>
            <person name="Muehling M."/>
            <person name="Daniel R."/>
        </authorList>
    </citation>
    <scope>NUCLEOTIDE SEQUENCE</scope>
</reference>
<sequence>MFIQAWNRSLRWETTPEDLVGFNRYDIPVAFTLWHNRLFVIAEVARRYRSKRKVHALVSASRDGAWLDAFFTASGLACVRGSSSKLGREAAAALIDVLRQGGDIGITPDGPRGPCYDLKAGAVIVARRGRAAMVLVGIEYDSFWTLKSWDRFIVPKPFSRVRMRSRLVLPEDFEAHRDDAIPWLKAQLHAINPDR</sequence>
<dbReference type="InterPro" id="IPR007172">
    <property type="entry name" value="DUF374"/>
</dbReference>
<dbReference type="AlphaFoldDB" id="A0A1J5T2S7"/>
<protein>
    <recommendedName>
        <fullName evidence="1">DUF374 domain-containing protein</fullName>
    </recommendedName>
</protein>
<feature type="domain" description="DUF374" evidence="1">
    <location>
        <begin position="48"/>
        <end position="114"/>
    </location>
</feature>
<dbReference type="Pfam" id="PF04028">
    <property type="entry name" value="DUF374"/>
    <property type="match status" value="1"/>
</dbReference>
<dbReference type="EMBL" id="MLJW01000043">
    <property type="protein sequence ID" value="OIR06478.1"/>
    <property type="molecule type" value="Genomic_DNA"/>
</dbReference>
<accession>A0A1J5T2S7</accession>
<evidence type="ECO:0000313" key="2">
    <source>
        <dbReference type="EMBL" id="OIR06478.1"/>
    </source>
</evidence>
<name>A0A1J5T2S7_9ZZZZ</name>
<proteinExistence type="predicted"/>
<organism evidence="2">
    <name type="scientific">mine drainage metagenome</name>
    <dbReference type="NCBI Taxonomy" id="410659"/>
    <lineage>
        <taxon>unclassified sequences</taxon>
        <taxon>metagenomes</taxon>
        <taxon>ecological metagenomes</taxon>
    </lineage>
</organism>
<evidence type="ECO:0000259" key="1">
    <source>
        <dbReference type="Pfam" id="PF04028"/>
    </source>
</evidence>
<gene>
    <name evidence="2" type="ORF">GALL_113950</name>
</gene>
<comment type="caution">
    <text evidence="2">The sequence shown here is derived from an EMBL/GenBank/DDBJ whole genome shotgun (WGS) entry which is preliminary data.</text>
</comment>